<organism evidence="3 4">
    <name type="scientific">Brachybacterium equifaecis</name>
    <dbReference type="NCBI Taxonomy" id="2910770"/>
    <lineage>
        <taxon>Bacteria</taxon>
        <taxon>Bacillati</taxon>
        <taxon>Actinomycetota</taxon>
        <taxon>Actinomycetes</taxon>
        <taxon>Micrococcales</taxon>
        <taxon>Dermabacteraceae</taxon>
        <taxon>Brachybacterium</taxon>
    </lineage>
</organism>
<dbReference type="RefSeq" id="WP_249736521.1">
    <property type="nucleotide sequence ID" value="NZ_JAKNCJ010000001.1"/>
</dbReference>
<dbReference type="Proteomes" id="UP001203761">
    <property type="component" value="Unassembled WGS sequence"/>
</dbReference>
<accession>A0ABT0QXN4</accession>
<keyword evidence="1" id="KW-0812">Transmembrane</keyword>
<feature type="transmembrane region" description="Helical" evidence="1">
    <location>
        <begin position="199"/>
        <end position="220"/>
    </location>
</feature>
<dbReference type="CDD" id="cd01610">
    <property type="entry name" value="PAP2_like"/>
    <property type="match status" value="1"/>
</dbReference>
<comment type="caution">
    <text evidence="3">The sequence shown here is derived from an EMBL/GenBank/DDBJ whole genome shotgun (WGS) entry which is preliminary data.</text>
</comment>
<gene>
    <name evidence="3" type="ORF">Bequi_03315</name>
</gene>
<feature type="transmembrane region" description="Helical" evidence="1">
    <location>
        <begin position="172"/>
        <end position="193"/>
    </location>
</feature>
<dbReference type="InterPro" id="IPR036938">
    <property type="entry name" value="PAP2/HPO_sf"/>
</dbReference>
<evidence type="ECO:0000259" key="2">
    <source>
        <dbReference type="SMART" id="SM00014"/>
    </source>
</evidence>
<feature type="transmembrane region" description="Helical" evidence="1">
    <location>
        <begin position="292"/>
        <end position="311"/>
    </location>
</feature>
<evidence type="ECO:0000313" key="4">
    <source>
        <dbReference type="Proteomes" id="UP001203761"/>
    </source>
</evidence>
<feature type="transmembrane region" description="Helical" evidence="1">
    <location>
        <begin position="252"/>
        <end position="272"/>
    </location>
</feature>
<dbReference type="InterPro" id="IPR000326">
    <property type="entry name" value="PAP2/HPO"/>
</dbReference>
<keyword evidence="4" id="KW-1185">Reference proteome</keyword>
<dbReference type="Gene3D" id="1.20.144.10">
    <property type="entry name" value="Phosphatidic acid phosphatase type 2/haloperoxidase"/>
    <property type="match status" value="1"/>
</dbReference>
<proteinExistence type="predicted"/>
<sequence length="320" mass="32074">MSSAPTPAPKRTLAHRLLQRRRLGVLAALCLLGAGICTGALALLARAAVGTARGQRLDQLVLTAAQADTSAISRVVFPVLNTVTVPIVLALLALGAAVALIRRRYGTLAQMIVLVGGATASTQILKHLLLDRATLAEAIEQTPNSFPSGHTTLAASVALALVLATPPHLRGLVALIGTFWAAGAGVGTMAGGWHRPSDVLGALLVTGAWALLVLAAGALLGGAESARPGSAALEDGAVAEEQPNDGGASTSAALAIMGVGAVIVGVLGLSSVPTPLSLTSESAQASAYGGSAMAILGSMALLTAAVLALRLPRPHRRDLR</sequence>
<name>A0ABT0QXN4_9MICO</name>
<dbReference type="SMART" id="SM00014">
    <property type="entry name" value="acidPPc"/>
    <property type="match status" value="1"/>
</dbReference>
<keyword evidence="1" id="KW-0472">Membrane</keyword>
<dbReference type="EMBL" id="JAKNCJ010000001">
    <property type="protein sequence ID" value="MCL6422421.1"/>
    <property type="molecule type" value="Genomic_DNA"/>
</dbReference>
<reference evidence="3" key="1">
    <citation type="submission" date="2022-02" db="EMBL/GenBank/DDBJ databases">
        <authorList>
            <person name="Lee M."/>
            <person name="Kim S.-J."/>
            <person name="Jung M.-Y."/>
        </authorList>
    </citation>
    <scope>NUCLEOTIDE SEQUENCE</scope>
    <source>
        <strain evidence="3">JHP9</strain>
    </source>
</reference>
<evidence type="ECO:0000313" key="3">
    <source>
        <dbReference type="EMBL" id="MCL6422421.1"/>
    </source>
</evidence>
<evidence type="ECO:0000256" key="1">
    <source>
        <dbReference type="SAM" id="Phobius"/>
    </source>
</evidence>
<keyword evidence="1" id="KW-1133">Transmembrane helix</keyword>
<feature type="transmembrane region" description="Helical" evidence="1">
    <location>
        <begin position="83"/>
        <end position="101"/>
    </location>
</feature>
<dbReference type="Pfam" id="PF01569">
    <property type="entry name" value="PAP2"/>
    <property type="match status" value="1"/>
</dbReference>
<protein>
    <submittedName>
        <fullName evidence="3">Phosphatase PAP2 family protein</fullName>
    </submittedName>
</protein>
<feature type="domain" description="Phosphatidic acid phosphatase type 2/haloperoxidase" evidence="2">
    <location>
        <begin position="105"/>
        <end position="214"/>
    </location>
</feature>
<dbReference type="SUPFAM" id="SSF48317">
    <property type="entry name" value="Acid phosphatase/Vanadium-dependent haloperoxidase"/>
    <property type="match status" value="1"/>
</dbReference>